<dbReference type="HOGENOM" id="CLU_632527_0_0_1"/>
<evidence type="ECO:0000256" key="2">
    <source>
        <dbReference type="ARBA" id="ARBA00004191"/>
    </source>
</evidence>
<keyword evidence="4 5" id="KW-0134">Cell wall</keyword>
<evidence type="ECO:0000256" key="1">
    <source>
        <dbReference type="ARBA" id="ARBA00003534"/>
    </source>
</evidence>
<evidence type="ECO:0000256" key="5">
    <source>
        <dbReference type="RuleBase" id="RU363114"/>
    </source>
</evidence>
<dbReference type="OMA" id="NAFRKEM"/>
<evidence type="ECO:0000256" key="6">
    <source>
        <dbReference type="SAM" id="MobiDB-lite"/>
    </source>
</evidence>
<dbReference type="Proteomes" id="UP000001568">
    <property type="component" value="Chromosome 20"/>
</dbReference>
<dbReference type="EC" id="3.1.1.-" evidence="5"/>
<name>A4SAZ3_OSTLU</name>
<evidence type="ECO:0000313" key="8">
    <source>
        <dbReference type="Proteomes" id="UP000001568"/>
    </source>
</evidence>
<feature type="region of interest" description="Disordered" evidence="6">
    <location>
        <begin position="80"/>
        <end position="100"/>
    </location>
</feature>
<comment type="function">
    <text evidence="1 5">Hydrolyzes acetyl esters in homogalacturonan regions of pectin. In type I primary cell wall, galacturonic acid residues of pectin can be acetylated at the O-2 and O-3 positions. Decreasing the degree of acetylation of pectin gels in vitro alters their physical properties.</text>
</comment>
<keyword evidence="5" id="KW-0378">Hydrolase</keyword>
<keyword evidence="5" id="KW-0964">Secreted</keyword>
<dbReference type="RefSeq" id="XP_001422687.1">
    <property type="nucleotide sequence ID" value="XM_001422650.1"/>
</dbReference>
<evidence type="ECO:0000256" key="4">
    <source>
        <dbReference type="ARBA" id="ARBA00022512"/>
    </source>
</evidence>
<accession>A4SAZ3</accession>
<keyword evidence="5" id="KW-0961">Cell wall biogenesis/degradation</keyword>
<protein>
    <recommendedName>
        <fullName evidence="5">Pectin acetylesterase</fullName>
        <ecNumber evidence="5">3.1.1.-</ecNumber>
    </recommendedName>
</protein>
<proteinExistence type="inferred from homology"/>
<comment type="subcellular location">
    <subcellularLocation>
        <location evidence="2 5">Secreted</location>
        <location evidence="2 5">Cell wall</location>
    </subcellularLocation>
</comment>
<dbReference type="PANTHER" id="PTHR21562:SF122">
    <property type="entry name" value="PALMITOLEOYL-PROTEIN CARBOXYLESTERASE NOTUM"/>
    <property type="match status" value="1"/>
</dbReference>
<dbReference type="EMBL" id="CP000600">
    <property type="protein sequence ID" value="ABP01004.1"/>
    <property type="molecule type" value="Genomic_DNA"/>
</dbReference>
<sequence length="496" mass="54997">MAGASIGNKLFDVVSVRHAARDHEREATSGLSGVRRLTAEKMELDMERYPKARCLDGTPGAYYVNLAPIRVRNVDDEYPSAKRGSVARAGDSSGGSGSAREFATSKTWVVMLQGGGECTNAPECSERSGTERGSSELLPDEIVFDRGIQAVTADDDGEDLPFSRANMVTVGYCSGDVYMGRSDEADASGMWHSGAHIVEAVLQELVRAYNIEDADVIVLAGRSAGGIGLIAQVDQWAELLRTKFSAIARSTVKIVGAPFAGFHYFHNDTEGAADDSLKYVPWDEASFKQYVDYWHASESLPKACVEVNQDAPWRCMVADYSFPHTRTPLFFSQALLDSVVMRLHDNFGGDFTRHKQVTFAHEWQSQMRRVLEPAMSHATAGVFAPSCYMHTDFDGIVIDGISHHRALAEWVFENKPIRLIDDCRELMCNPTCRSRDKSSTLSNDLDDGALGHAFDRKRRKDEDELSAEKVAAERKTDDARARRKSNRRRARHRPSD</sequence>
<evidence type="ECO:0000313" key="7">
    <source>
        <dbReference type="EMBL" id="ABP01004.1"/>
    </source>
</evidence>
<feature type="compositionally biased region" description="Basic and acidic residues" evidence="6">
    <location>
        <begin position="460"/>
        <end position="480"/>
    </location>
</feature>
<reference evidence="7 8" key="1">
    <citation type="journal article" date="2007" name="Proc. Natl. Acad. Sci. U.S.A.">
        <title>The tiny eukaryote Ostreococcus provides genomic insights into the paradox of plankton speciation.</title>
        <authorList>
            <person name="Palenik B."/>
            <person name="Grimwood J."/>
            <person name="Aerts A."/>
            <person name="Rouze P."/>
            <person name="Salamov A."/>
            <person name="Putnam N."/>
            <person name="Dupont C."/>
            <person name="Jorgensen R."/>
            <person name="Derelle E."/>
            <person name="Rombauts S."/>
            <person name="Zhou K."/>
            <person name="Otillar R."/>
            <person name="Merchant S.S."/>
            <person name="Podell S."/>
            <person name="Gaasterland T."/>
            <person name="Napoli C."/>
            <person name="Gendler K."/>
            <person name="Manuell A."/>
            <person name="Tai V."/>
            <person name="Vallon O."/>
            <person name="Piganeau G."/>
            <person name="Jancek S."/>
            <person name="Heijde M."/>
            <person name="Jabbari K."/>
            <person name="Bowler C."/>
            <person name="Lohr M."/>
            <person name="Robbens S."/>
            <person name="Werner G."/>
            <person name="Dubchak I."/>
            <person name="Pazour G.J."/>
            <person name="Ren Q."/>
            <person name="Paulsen I."/>
            <person name="Delwiche C."/>
            <person name="Schmutz J."/>
            <person name="Rokhsar D."/>
            <person name="Van de Peer Y."/>
            <person name="Moreau H."/>
            <person name="Grigoriev I.V."/>
        </authorList>
    </citation>
    <scope>NUCLEOTIDE SEQUENCE [LARGE SCALE GENOMIC DNA]</scope>
    <source>
        <strain evidence="7 8">CCE9901</strain>
    </source>
</reference>
<keyword evidence="8" id="KW-1185">Reference proteome</keyword>
<dbReference type="Pfam" id="PF03283">
    <property type="entry name" value="PAE"/>
    <property type="match status" value="1"/>
</dbReference>
<feature type="compositionally biased region" description="Basic residues" evidence="6">
    <location>
        <begin position="481"/>
        <end position="496"/>
    </location>
</feature>
<dbReference type="PANTHER" id="PTHR21562">
    <property type="entry name" value="NOTUM-RELATED"/>
    <property type="match status" value="1"/>
</dbReference>
<dbReference type="STRING" id="436017.A4SAZ3"/>
<organism evidence="7 8">
    <name type="scientific">Ostreococcus lucimarinus (strain CCE9901)</name>
    <dbReference type="NCBI Taxonomy" id="436017"/>
    <lineage>
        <taxon>Eukaryota</taxon>
        <taxon>Viridiplantae</taxon>
        <taxon>Chlorophyta</taxon>
        <taxon>Mamiellophyceae</taxon>
        <taxon>Mamiellales</taxon>
        <taxon>Bathycoccaceae</taxon>
        <taxon>Ostreococcus</taxon>
    </lineage>
</organism>
<dbReference type="GO" id="GO:0071555">
    <property type="term" value="P:cell wall organization"/>
    <property type="evidence" value="ECO:0007669"/>
    <property type="project" value="UniProtKB-KW"/>
</dbReference>
<dbReference type="eggNOG" id="KOG4287">
    <property type="taxonomic scope" value="Eukaryota"/>
</dbReference>
<feature type="region of interest" description="Disordered" evidence="6">
    <location>
        <begin position="433"/>
        <end position="496"/>
    </location>
</feature>
<comment type="similarity">
    <text evidence="3 5">Belongs to the pectinacetylesterase family.</text>
</comment>
<dbReference type="OrthoDB" id="2015280at2759"/>
<dbReference type="GeneID" id="5006744"/>
<dbReference type="AlphaFoldDB" id="A4SAZ3"/>
<dbReference type="Gramene" id="ABP01004">
    <property type="protein sequence ID" value="ABP01004"/>
    <property type="gene ID" value="OSTLU_29431"/>
</dbReference>
<dbReference type="GO" id="GO:0016787">
    <property type="term" value="F:hydrolase activity"/>
    <property type="evidence" value="ECO:0007669"/>
    <property type="project" value="UniProtKB-KW"/>
</dbReference>
<gene>
    <name evidence="7" type="ORF">OSTLU_29431</name>
</gene>
<dbReference type="KEGG" id="olu:OSTLU_29431"/>
<evidence type="ECO:0000256" key="3">
    <source>
        <dbReference type="ARBA" id="ARBA00005784"/>
    </source>
</evidence>
<dbReference type="ESTHER" id="ostlu-a4saz3">
    <property type="family name" value="Pectinacetylesterase-Notum"/>
</dbReference>
<dbReference type="InterPro" id="IPR004963">
    <property type="entry name" value="PAE/NOTUM"/>
</dbReference>